<sequence>MRSVLSYSSASLASVVWIYILSMSSRKFSYSLGRHYYLSIFQFIS</sequence>
<organism evidence="2">
    <name type="scientific">Arundo donax</name>
    <name type="common">Giant reed</name>
    <name type="synonym">Donax arundinaceus</name>
    <dbReference type="NCBI Taxonomy" id="35708"/>
    <lineage>
        <taxon>Eukaryota</taxon>
        <taxon>Viridiplantae</taxon>
        <taxon>Streptophyta</taxon>
        <taxon>Embryophyta</taxon>
        <taxon>Tracheophyta</taxon>
        <taxon>Spermatophyta</taxon>
        <taxon>Magnoliopsida</taxon>
        <taxon>Liliopsida</taxon>
        <taxon>Poales</taxon>
        <taxon>Poaceae</taxon>
        <taxon>PACMAD clade</taxon>
        <taxon>Arundinoideae</taxon>
        <taxon>Arundineae</taxon>
        <taxon>Arundo</taxon>
    </lineage>
</organism>
<accession>A0A0A9GN72</accession>
<evidence type="ECO:0000256" key="1">
    <source>
        <dbReference type="SAM" id="Phobius"/>
    </source>
</evidence>
<reference evidence="2" key="1">
    <citation type="submission" date="2014-09" db="EMBL/GenBank/DDBJ databases">
        <authorList>
            <person name="Magalhaes I.L.F."/>
            <person name="Oliveira U."/>
            <person name="Santos F.R."/>
            <person name="Vidigal T.H.D.A."/>
            <person name="Brescovit A.D."/>
            <person name="Santos A.J."/>
        </authorList>
    </citation>
    <scope>NUCLEOTIDE SEQUENCE</scope>
    <source>
        <tissue evidence="2">Shoot tissue taken approximately 20 cm above the soil surface</tissue>
    </source>
</reference>
<keyword evidence="1" id="KW-1133">Transmembrane helix</keyword>
<keyword evidence="1" id="KW-0812">Transmembrane</keyword>
<dbReference type="EMBL" id="GBRH01171331">
    <property type="protein sequence ID" value="JAE26565.1"/>
    <property type="molecule type" value="Transcribed_RNA"/>
</dbReference>
<dbReference type="AlphaFoldDB" id="A0A0A9GN72"/>
<reference evidence="2" key="2">
    <citation type="journal article" date="2015" name="Data Brief">
        <title>Shoot transcriptome of the giant reed, Arundo donax.</title>
        <authorList>
            <person name="Barrero R.A."/>
            <person name="Guerrero F.D."/>
            <person name="Moolhuijzen P."/>
            <person name="Goolsby J.A."/>
            <person name="Tidwell J."/>
            <person name="Bellgard S.E."/>
            <person name="Bellgard M.I."/>
        </authorList>
    </citation>
    <scope>NUCLEOTIDE SEQUENCE</scope>
    <source>
        <tissue evidence="2">Shoot tissue taken approximately 20 cm above the soil surface</tissue>
    </source>
</reference>
<keyword evidence="1" id="KW-0472">Membrane</keyword>
<evidence type="ECO:0000313" key="2">
    <source>
        <dbReference type="EMBL" id="JAE26565.1"/>
    </source>
</evidence>
<proteinExistence type="predicted"/>
<feature type="transmembrane region" description="Helical" evidence="1">
    <location>
        <begin position="6"/>
        <end position="24"/>
    </location>
</feature>
<name>A0A0A9GN72_ARUDO</name>
<protein>
    <submittedName>
        <fullName evidence="2">Uncharacterized protein</fullName>
    </submittedName>
</protein>